<proteinExistence type="predicted"/>
<gene>
    <name evidence="1" type="ORF">PXEA_LOCUS28339</name>
</gene>
<reference evidence="1" key="1">
    <citation type="submission" date="2018-11" db="EMBL/GenBank/DDBJ databases">
        <authorList>
            <consortium name="Pathogen Informatics"/>
        </authorList>
    </citation>
    <scope>NUCLEOTIDE SEQUENCE</scope>
</reference>
<organism evidence="1 2">
    <name type="scientific">Protopolystoma xenopodis</name>
    <dbReference type="NCBI Taxonomy" id="117903"/>
    <lineage>
        <taxon>Eukaryota</taxon>
        <taxon>Metazoa</taxon>
        <taxon>Spiralia</taxon>
        <taxon>Lophotrochozoa</taxon>
        <taxon>Platyhelminthes</taxon>
        <taxon>Monogenea</taxon>
        <taxon>Polyopisthocotylea</taxon>
        <taxon>Polystomatidea</taxon>
        <taxon>Polystomatidae</taxon>
        <taxon>Protopolystoma</taxon>
    </lineage>
</organism>
<dbReference type="AlphaFoldDB" id="A0A448XEG9"/>
<keyword evidence="2" id="KW-1185">Reference proteome</keyword>
<name>A0A448XEG9_9PLAT</name>
<sequence length="73" mass="8570">MLDCVRTTARDYVRRHTDIQELFETKHNKFVLLQGLVNMRILYFNLPLIAGTIVKDLDKKTKSYKGKAVYKPL</sequence>
<dbReference type="EMBL" id="CAAALY010248642">
    <property type="protein sequence ID" value="VEL34899.1"/>
    <property type="molecule type" value="Genomic_DNA"/>
</dbReference>
<dbReference type="OrthoDB" id="6270916at2759"/>
<comment type="caution">
    <text evidence="1">The sequence shown here is derived from an EMBL/GenBank/DDBJ whole genome shotgun (WGS) entry which is preliminary data.</text>
</comment>
<protein>
    <submittedName>
        <fullName evidence="1">Uncharacterized protein</fullName>
    </submittedName>
</protein>
<evidence type="ECO:0000313" key="2">
    <source>
        <dbReference type="Proteomes" id="UP000784294"/>
    </source>
</evidence>
<accession>A0A448XEG9</accession>
<dbReference type="Proteomes" id="UP000784294">
    <property type="component" value="Unassembled WGS sequence"/>
</dbReference>
<evidence type="ECO:0000313" key="1">
    <source>
        <dbReference type="EMBL" id="VEL34899.1"/>
    </source>
</evidence>